<gene>
    <name evidence="3" type="ORF">G3569_09750</name>
</gene>
<dbReference type="SUPFAM" id="SSF50685">
    <property type="entry name" value="Barwin-like endoglucanases"/>
    <property type="match status" value="1"/>
</dbReference>
<dbReference type="CDD" id="cd00118">
    <property type="entry name" value="LysM"/>
    <property type="match status" value="3"/>
</dbReference>
<dbReference type="Gene3D" id="2.40.40.10">
    <property type="entry name" value="RlpA-like domain"/>
    <property type="match status" value="1"/>
</dbReference>
<feature type="domain" description="LysM" evidence="2">
    <location>
        <begin position="151"/>
        <end position="194"/>
    </location>
</feature>
<accession>A0A6M1T3I8</accession>
<evidence type="ECO:0000256" key="1">
    <source>
        <dbReference type="SAM" id="MobiDB-lite"/>
    </source>
</evidence>
<dbReference type="EMBL" id="JAALLS010000011">
    <property type="protein sequence ID" value="NGP88639.1"/>
    <property type="molecule type" value="Genomic_DNA"/>
</dbReference>
<organism evidence="3 4">
    <name type="scientific">Fodinibius halophilus</name>
    <dbReference type="NCBI Taxonomy" id="1736908"/>
    <lineage>
        <taxon>Bacteria</taxon>
        <taxon>Pseudomonadati</taxon>
        <taxon>Balneolota</taxon>
        <taxon>Balneolia</taxon>
        <taxon>Balneolales</taxon>
        <taxon>Balneolaceae</taxon>
        <taxon>Fodinibius</taxon>
    </lineage>
</organism>
<keyword evidence="4" id="KW-1185">Reference proteome</keyword>
<dbReference type="RefSeq" id="WP_165268580.1">
    <property type="nucleotide sequence ID" value="NZ_JAALLS010000011.1"/>
</dbReference>
<dbReference type="PANTHER" id="PTHR33734:SF22">
    <property type="entry name" value="MEMBRANE-BOUND LYTIC MUREIN TRANSGLYCOSYLASE D"/>
    <property type="match status" value="1"/>
</dbReference>
<dbReference type="Gene3D" id="3.10.350.10">
    <property type="entry name" value="LysM domain"/>
    <property type="match status" value="3"/>
</dbReference>
<reference evidence="3 4" key="1">
    <citation type="submission" date="2020-02" db="EMBL/GenBank/DDBJ databases">
        <title>Aliifodinibius halophilus 2W32, complete genome.</title>
        <authorList>
            <person name="Li Y."/>
            <person name="Wu S."/>
        </authorList>
    </citation>
    <scope>NUCLEOTIDE SEQUENCE [LARGE SCALE GENOMIC DNA]</scope>
    <source>
        <strain evidence="3 4">2W32</strain>
    </source>
</reference>
<dbReference type="PROSITE" id="PS51782">
    <property type="entry name" value="LYSM"/>
    <property type="match status" value="4"/>
</dbReference>
<dbReference type="Proteomes" id="UP000479132">
    <property type="component" value="Unassembled WGS sequence"/>
</dbReference>
<protein>
    <submittedName>
        <fullName evidence="3">LysM peptidoglycan-binding domain-containing protein</fullName>
    </submittedName>
</protein>
<feature type="domain" description="LysM" evidence="2">
    <location>
        <begin position="218"/>
        <end position="263"/>
    </location>
</feature>
<comment type="caution">
    <text evidence="3">The sequence shown here is derived from an EMBL/GenBank/DDBJ whole genome shotgun (WGS) entry which is preliminary data.</text>
</comment>
<evidence type="ECO:0000313" key="4">
    <source>
        <dbReference type="Proteomes" id="UP000479132"/>
    </source>
</evidence>
<feature type="domain" description="LysM" evidence="2">
    <location>
        <begin position="86"/>
        <end position="129"/>
    </location>
</feature>
<sequence>MSSQRTIFLKSVIPFITLLLVITLGSLAQSTTHTVKEGETLFSIAQQYGIEVQQLKKWNADITANELSVGQSLIIRAGNPNNEDKTVHTVEKQETLFSISKMYNVSIAEIKRWNELSSNNLSVGQKLVIYPSKESDKKRSIVVEEDTQQNTYYTVKSGDSLYRIAQSHNMSVAELKELNDLSSNTIRIGQKLTVRSQGGEAPPSVASKANSSPQGKFISYKVTEGTKSVDELLNKFRMSETEFRALNNGIKGSTLRPGQTVTVLAPPTKSYNNPYLNDANKKSLGSTSVSKYGKNEKASPTTNGELYNPQALTAAHSNIALGSVIFIENPENKKGIYVRINDRNSGSSLKLSATAWQLLGFTSSEPTVMIYQN</sequence>
<dbReference type="InterPro" id="IPR009009">
    <property type="entry name" value="RlpA-like_DPBB"/>
</dbReference>
<name>A0A6M1T3I8_9BACT</name>
<dbReference type="SMART" id="SM00257">
    <property type="entry name" value="LysM"/>
    <property type="match status" value="4"/>
</dbReference>
<dbReference type="GO" id="GO:0008932">
    <property type="term" value="F:lytic endotransglycosylase activity"/>
    <property type="evidence" value="ECO:0007669"/>
    <property type="project" value="TreeGrafter"/>
</dbReference>
<dbReference type="Pfam" id="PF01476">
    <property type="entry name" value="LysM"/>
    <property type="match status" value="4"/>
</dbReference>
<dbReference type="InterPro" id="IPR036779">
    <property type="entry name" value="LysM_dom_sf"/>
</dbReference>
<dbReference type="CDD" id="cd22268">
    <property type="entry name" value="DPBB_RlpA-like"/>
    <property type="match status" value="1"/>
</dbReference>
<evidence type="ECO:0000259" key="2">
    <source>
        <dbReference type="PROSITE" id="PS51782"/>
    </source>
</evidence>
<dbReference type="InterPro" id="IPR018392">
    <property type="entry name" value="LysM"/>
</dbReference>
<dbReference type="Pfam" id="PF03330">
    <property type="entry name" value="DPBB_1"/>
    <property type="match status" value="1"/>
</dbReference>
<proteinExistence type="predicted"/>
<dbReference type="SUPFAM" id="SSF54106">
    <property type="entry name" value="LysM domain"/>
    <property type="match status" value="3"/>
</dbReference>
<dbReference type="PANTHER" id="PTHR33734">
    <property type="entry name" value="LYSM DOMAIN-CONTAINING GPI-ANCHORED PROTEIN 2"/>
    <property type="match status" value="1"/>
</dbReference>
<dbReference type="InterPro" id="IPR036908">
    <property type="entry name" value="RlpA-like_sf"/>
</dbReference>
<feature type="domain" description="LysM" evidence="2">
    <location>
        <begin position="31"/>
        <end position="75"/>
    </location>
</feature>
<dbReference type="AlphaFoldDB" id="A0A6M1T3I8"/>
<evidence type="ECO:0000313" key="3">
    <source>
        <dbReference type="EMBL" id="NGP88639.1"/>
    </source>
</evidence>
<feature type="region of interest" description="Disordered" evidence="1">
    <location>
        <begin position="266"/>
        <end position="304"/>
    </location>
</feature>